<evidence type="ECO:0000313" key="5">
    <source>
        <dbReference type="EMBL" id="MCZ8517167.1"/>
    </source>
</evidence>
<evidence type="ECO:0000313" key="6">
    <source>
        <dbReference type="Proteomes" id="UP001527882"/>
    </source>
</evidence>
<sequence>MGELVAQGSGGSATIGVLIGSEAESQKLRLEGFRKAISRYPGLSVAEVRTSNISRLQAAQQAEELLSRHPQVDDLVGFSALDAPGMLEAATRQPSRSVRLYGFDDLPDTTEGIRQCRIAASVVQQPMEMGYDAVLLLNDYFHGKTPPSRQFTEFRVIGMGSSSDGTGGACR</sequence>
<gene>
    <name evidence="5" type="ORF">O9H85_33430</name>
</gene>
<dbReference type="Pfam" id="PF13407">
    <property type="entry name" value="Peripla_BP_4"/>
    <property type="match status" value="1"/>
</dbReference>
<reference evidence="5 6" key="1">
    <citation type="submission" date="2022-12" db="EMBL/GenBank/DDBJ databases">
        <title>Draft genome sequence of Paenibacillus sp. dW9.</title>
        <authorList>
            <person name="Choi E.-W."/>
            <person name="Kim D.-U."/>
        </authorList>
    </citation>
    <scope>NUCLEOTIDE SEQUENCE [LARGE SCALE GENOMIC DNA]</scope>
    <source>
        <strain evidence="6">dW9</strain>
    </source>
</reference>
<keyword evidence="6" id="KW-1185">Reference proteome</keyword>
<evidence type="ECO:0000259" key="4">
    <source>
        <dbReference type="Pfam" id="PF13407"/>
    </source>
</evidence>
<evidence type="ECO:0000256" key="1">
    <source>
        <dbReference type="ARBA" id="ARBA00004196"/>
    </source>
</evidence>
<dbReference type="PANTHER" id="PTHR46847">
    <property type="entry name" value="D-ALLOSE-BINDING PERIPLASMIC PROTEIN-RELATED"/>
    <property type="match status" value="1"/>
</dbReference>
<comment type="subcellular location">
    <subcellularLocation>
        <location evidence="1">Cell envelope</location>
    </subcellularLocation>
</comment>
<accession>A0ABT4QJW7</accession>
<comment type="similarity">
    <text evidence="2">Belongs to the bacterial solute-binding protein 2 family.</text>
</comment>
<evidence type="ECO:0000256" key="3">
    <source>
        <dbReference type="ARBA" id="ARBA00022729"/>
    </source>
</evidence>
<dbReference type="PANTHER" id="PTHR46847:SF1">
    <property type="entry name" value="D-ALLOSE-BINDING PERIPLASMIC PROTEIN-RELATED"/>
    <property type="match status" value="1"/>
</dbReference>
<dbReference type="InterPro" id="IPR028082">
    <property type="entry name" value="Peripla_BP_I"/>
</dbReference>
<feature type="domain" description="Periplasmic binding protein" evidence="4">
    <location>
        <begin position="1"/>
        <end position="144"/>
    </location>
</feature>
<evidence type="ECO:0000256" key="2">
    <source>
        <dbReference type="ARBA" id="ARBA00007639"/>
    </source>
</evidence>
<dbReference type="Gene3D" id="3.40.50.2300">
    <property type="match status" value="2"/>
</dbReference>
<organism evidence="5 6">
    <name type="scientific">Paenibacillus gyeongsangnamensis</name>
    <dbReference type="NCBI Taxonomy" id="3388067"/>
    <lineage>
        <taxon>Bacteria</taxon>
        <taxon>Bacillati</taxon>
        <taxon>Bacillota</taxon>
        <taxon>Bacilli</taxon>
        <taxon>Bacillales</taxon>
        <taxon>Paenibacillaceae</taxon>
        <taxon>Paenibacillus</taxon>
    </lineage>
</organism>
<dbReference type="SUPFAM" id="SSF53822">
    <property type="entry name" value="Periplasmic binding protein-like I"/>
    <property type="match status" value="1"/>
</dbReference>
<dbReference type="RefSeq" id="WP_269885702.1">
    <property type="nucleotide sequence ID" value="NZ_JAQAGZ010000033.1"/>
</dbReference>
<comment type="caution">
    <text evidence="5">The sequence shown here is derived from an EMBL/GenBank/DDBJ whole genome shotgun (WGS) entry which is preliminary data.</text>
</comment>
<protein>
    <submittedName>
        <fullName evidence="5">Substrate-binding domain-containing protein</fullName>
    </submittedName>
</protein>
<dbReference type="Proteomes" id="UP001527882">
    <property type="component" value="Unassembled WGS sequence"/>
</dbReference>
<proteinExistence type="inferred from homology"/>
<dbReference type="InterPro" id="IPR025997">
    <property type="entry name" value="SBP_2_dom"/>
</dbReference>
<dbReference type="EMBL" id="JAQAGZ010000033">
    <property type="protein sequence ID" value="MCZ8517167.1"/>
    <property type="molecule type" value="Genomic_DNA"/>
</dbReference>
<keyword evidence="3" id="KW-0732">Signal</keyword>
<name>A0ABT4QJW7_9BACL</name>